<dbReference type="AlphaFoldDB" id="A0A9K3NRE9"/>
<evidence type="ECO:0000313" key="2">
    <source>
        <dbReference type="Proteomes" id="UP000215914"/>
    </source>
</evidence>
<reference evidence="1" key="2">
    <citation type="submission" date="2020-06" db="EMBL/GenBank/DDBJ databases">
        <title>Helianthus annuus Genome sequencing and assembly Release 2.</title>
        <authorList>
            <person name="Gouzy J."/>
            <person name="Langlade N."/>
            <person name="Munos S."/>
        </authorList>
    </citation>
    <scope>NUCLEOTIDE SEQUENCE</scope>
    <source>
        <tissue evidence="1">Leaves</tissue>
    </source>
</reference>
<dbReference type="Gramene" id="mRNA:HanXRQr2_Chr04g0168381">
    <property type="protein sequence ID" value="mRNA:HanXRQr2_Chr04g0168381"/>
    <property type="gene ID" value="HanXRQr2_Chr04g0168381"/>
</dbReference>
<dbReference type="Proteomes" id="UP000215914">
    <property type="component" value="Unassembled WGS sequence"/>
</dbReference>
<keyword evidence="2" id="KW-1185">Reference proteome</keyword>
<gene>
    <name evidence="1" type="ORF">HanXRQr2_Chr04g0168381</name>
</gene>
<evidence type="ECO:0000313" key="1">
    <source>
        <dbReference type="EMBL" id="KAF5810352.1"/>
    </source>
</evidence>
<organism evidence="1 2">
    <name type="scientific">Helianthus annuus</name>
    <name type="common">Common sunflower</name>
    <dbReference type="NCBI Taxonomy" id="4232"/>
    <lineage>
        <taxon>Eukaryota</taxon>
        <taxon>Viridiplantae</taxon>
        <taxon>Streptophyta</taxon>
        <taxon>Embryophyta</taxon>
        <taxon>Tracheophyta</taxon>
        <taxon>Spermatophyta</taxon>
        <taxon>Magnoliopsida</taxon>
        <taxon>eudicotyledons</taxon>
        <taxon>Gunneridae</taxon>
        <taxon>Pentapetalae</taxon>
        <taxon>asterids</taxon>
        <taxon>campanulids</taxon>
        <taxon>Asterales</taxon>
        <taxon>Asteraceae</taxon>
        <taxon>Asteroideae</taxon>
        <taxon>Heliantheae alliance</taxon>
        <taxon>Heliantheae</taxon>
        <taxon>Helianthus</taxon>
    </lineage>
</organism>
<comment type="caution">
    <text evidence="1">The sequence shown here is derived from an EMBL/GenBank/DDBJ whole genome shotgun (WGS) entry which is preliminary data.</text>
</comment>
<name>A0A9K3NRE9_HELAN</name>
<sequence length="42" mass="5301">MFRHARGSHRWKKLGYRIVQTTIWCIWRGRNEVVFNRKQRKT</sequence>
<dbReference type="EMBL" id="MNCJ02000319">
    <property type="protein sequence ID" value="KAF5810352.1"/>
    <property type="molecule type" value="Genomic_DNA"/>
</dbReference>
<reference evidence="1" key="1">
    <citation type="journal article" date="2017" name="Nature">
        <title>The sunflower genome provides insights into oil metabolism, flowering and Asterid evolution.</title>
        <authorList>
            <person name="Badouin H."/>
            <person name="Gouzy J."/>
            <person name="Grassa C.J."/>
            <person name="Murat F."/>
            <person name="Staton S.E."/>
            <person name="Cottret L."/>
            <person name="Lelandais-Briere C."/>
            <person name="Owens G.L."/>
            <person name="Carrere S."/>
            <person name="Mayjonade B."/>
            <person name="Legrand L."/>
            <person name="Gill N."/>
            <person name="Kane N.C."/>
            <person name="Bowers J.E."/>
            <person name="Hubner S."/>
            <person name="Bellec A."/>
            <person name="Berard A."/>
            <person name="Berges H."/>
            <person name="Blanchet N."/>
            <person name="Boniface M.C."/>
            <person name="Brunel D."/>
            <person name="Catrice O."/>
            <person name="Chaidir N."/>
            <person name="Claudel C."/>
            <person name="Donnadieu C."/>
            <person name="Faraut T."/>
            <person name="Fievet G."/>
            <person name="Helmstetter N."/>
            <person name="King M."/>
            <person name="Knapp S.J."/>
            <person name="Lai Z."/>
            <person name="Le Paslier M.C."/>
            <person name="Lippi Y."/>
            <person name="Lorenzon L."/>
            <person name="Mandel J.R."/>
            <person name="Marage G."/>
            <person name="Marchand G."/>
            <person name="Marquand E."/>
            <person name="Bret-Mestries E."/>
            <person name="Morien E."/>
            <person name="Nambeesan S."/>
            <person name="Nguyen T."/>
            <person name="Pegot-Espagnet P."/>
            <person name="Pouilly N."/>
            <person name="Raftis F."/>
            <person name="Sallet E."/>
            <person name="Schiex T."/>
            <person name="Thomas J."/>
            <person name="Vandecasteele C."/>
            <person name="Vares D."/>
            <person name="Vear F."/>
            <person name="Vautrin S."/>
            <person name="Crespi M."/>
            <person name="Mangin B."/>
            <person name="Burke J.M."/>
            <person name="Salse J."/>
            <person name="Munos S."/>
            <person name="Vincourt P."/>
            <person name="Rieseberg L.H."/>
            <person name="Langlade N.B."/>
        </authorList>
    </citation>
    <scope>NUCLEOTIDE SEQUENCE</scope>
    <source>
        <tissue evidence="1">Leaves</tissue>
    </source>
</reference>
<protein>
    <submittedName>
        <fullName evidence="1">Uncharacterized protein</fullName>
    </submittedName>
</protein>
<accession>A0A9K3NRE9</accession>
<proteinExistence type="predicted"/>